<reference evidence="12 13" key="1">
    <citation type="submission" date="2019-10" db="EMBL/GenBank/DDBJ databases">
        <title>Nocardia macrotermitis sp. nov. and Nocardia aurantia sp. nov., isolated from the gut of fungus growing-termite Macrotermes natalensis.</title>
        <authorList>
            <person name="Benndorf R."/>
            <person name="Schwitalla J."/>
            <person name="Martin K."/>
            <person name="De Beer W."/>
            <person name="Kaster A.-K."/>
            <person name="Vollmers J."/>
            <person name="Poulsen M."/>
            <person name="Beemelmanns C."/>
        </authorList>
    </citation>
    <scope>NUCLEOTIDE SEQUENCE [LARGE SCALE GENOMIC DNA]</scope>
    <source>
        <strain evidence="12 13">RB20</strain>
    </source>
</reference>
<evidence type="ECO:0000256" key="9">
    <source>
        <dbReference type="SAM" id="Phobius"/>
    </source>
</evidence>
<feature type="region of interest" description="Disordered" evidence="8">
    <location>
        <begin position="493"/>
        <end position="537"/>
    </location>
</feature>
<sequence length="656" mass="69593">MTDTAIAPSPPSSPPGRPGRHLPRGESLAVALLLIGTAVAYLWNLGINGCANSFYSSAVQSGAHSWKAFFFGSSDWGNSITVDKTPAALWPMEISARLFGMHPWSMMLPQVLLGIASVALLWATLRRTHGSAAGVLGGLVLAVTPVAALMFRFNNPDALLVFLMIAAVWAMTRALADGRWRWPVLCGVLVGFGFLAKQLQVLLVLPALALVYLIAGPPRVLTRLLQLCAAGVAMIVGAGWWVLVAQLWPASSRPYFGGSEHNSIIELTLGYNGLGRLGVGSSGQFPGPPGGKMPKGGMFGSSPGIDRMFQETVGGQIGWFIPAAVVLLIAGIILRGTVSRTDPQRAALLLWGGWMLVTGLVFSYMQGIFHQYYTVALAPAVAGTVGLGAVTVWRARERMWVRVVAALAVVLSVAASMLLLSRTPDFVPWLRWVVLAVGIVSVAALLIPRWEKLAAVAALVTVLAGPVAFSLKTIGMPHTGGIVLAGPKTSFGMFGPPPTTQDEQKGAQPGQKNGAADLKTPAGQQDKRHHGPFGDAPDPALIAKLRDGGTNHTWVAAAVSSMMSSDLQLESGHPVMPIGGFGGGDPSPTPQQFQDYVAHRQIHYFIDRPKDMHGPGSRDRTSAASEITKWVEQHYTATIIGDLPVYDLTAPQHAAR</sequence>
<evidence type="ECO:0000259" key="10">
    <source>
        <dbReference type="Pfam" id="PF13231"/>
    </source>
</evidence>
<dbReference type="PANTHER" id="PTHR33908:SF3">
    <property type="entry name" value="UNDECAPRENYL PHOSPHATE-ALPHA-4-AMINO-4-DEOXY-L-ARABINOSE ARABINOSYL TRANSFERASE"/>
    <property type="match status" value="1"/>
</dbReference>
<feature type="transmembrane region" description="Helical" evidence="9">
    <location>
        <begin position="227"/>
        <end position="248"/>
    </location>
</feature>
<feature type="region of interest" description="Disordered" evidence="8">
    <location>
        <begin position="1"/>
        <end position="21"/>
    </location>
</feature>
<keyword evidence="7 9" id="KW-0472">Membrane</keyword>
<dbReference type="GO" id="GO:0010041">
    <property type="term" value="P:response to iron(III) ion"/>
    <property type="evidence" value="ECO:0007669"/>
    <property type="project" value="TreeGrafter"/>
</dbReference>
<dbReference type="EMBL" id="WEGK01000006">
    <property type="protein sequence ID" value="MQY20364.1"/>
    <property type="molecule type" value="Genomic_DNA"/>
</dbReference>
<feature type="transmembrane region" description="Helical" evidence="9">
    <location>
        <begin position="182"/>
        <end position="215"/>
    </location>
</feature>
<evidence type="ECO:0000256" key="5">
    <source>
        <dbReference type="ARBA" id="ARBA00022692"/>
    </source>
</evidence>
<accession>A0A7K0D6A3</accession>
<evidence type="ECO:0000313" key="12">
    <source>
        <dbReference type="EMBL" id="MQY20364.1"/>
    </source>
</evidence>
<keyword evidence="6 9" id="KW-1133">Transmembrane helix</keyword>
<dbReference type="RefSeq" id="WP_153411087.1">
    <property type="nucleotide sequence ID" value="NZ_WEGK01000006.1"/>
</dbReference>
<gene>
    <name evidence="12" type="ORF">NRB20_34690</name>
</gene>
<dbReference type="InterPro" id="IPR038731">
    <property type="entry name" value="RgtA/B/C-like"/>
</dbReference>
<dbReference type="OrthoDB" id="5241882at2"/>
<evidence type="ECO:0000256" key="8">
    <source>
        <dbReference type="SAM" id="MobiDB-lite"/>
    </source>
</evidence>
<evidence type="ECO:0000313" key="13">
    <source>
        <dbReference type="Proteomes" id="UP000438448"/>
    </source>
</evidence>
<keyword evidence="3" id="KW-0328">Glycosyltransferase</keyword>
<evidence type="ECO:0000259" key="11">
    <source>
        <dbReference type="Pfam" id="PF24878"/>
    </source>
</evidence>
<keyword evidence="4" id="KW-0808">Transferase</keyword>
<feature type="domain" description="Putative mannosyltransferase YkcA/B-like C-terminal" evidence="11">
    <location>
        <begin position="541"/>
        <end position="634"/>
    </location>
</feature>
<protein>
    <recommendedName>
        <fullName evidence="14">Glycosyl transferase</fullName>
    </recommendedName>
</protein>
<feature type="transmembrane region" description="Helical" evidence="9">
    <location>
        <begin position="107"/>
        <end position="125"/>
    </location>
</feature>
<comment type="subcellular location">
    <subcellularLocation>
        <location evidence="1">Cell membrane</location>
        <topology evidence="1">Multi-pass membrane protein</topology>
    </subcellularLocation>
</comment>
<feature type="transmembrane region" description="Helical" evidence="9">
    <location>
        <begin position="158"/>
        <end position="176"/>
    </location>
</feature>
<dbReference type="GO" id="GO:0016763">
    <property type="term" value="F:pentosyltransferase activity"/>
    <property type="evidence" value="ECO:0007669"/>
    <property type="project" value="TreeGrafter"/>
</dbReference>
<evidence type="ECO:0008006" key="14">
    <source>
        <dbReference type="Google" id="ProtNLM"/>
    </source>
</evidence>
<dbReference type="AlphaFoldDB" id="A0A7K0D6A3"/>
<dbReference type="Proteomes" id="UP000438448">
    <property type="component" value="Unassembled WGS sequence"/>
</dbReference>
<evidence type="ECO:0000256" key="1">
    <source>
        <dbReference type="ARBA" id="ARBA00004651"/>
    </source>
</evidence>
<comment type="caution">
    <text evidence="12">The sequence shown here is derived from an EMBL/GenBank/DDBJ whole genome shotgun (WGS) entry which is preliminary data.</text>
</comment>
<evidence type="ECO:0000256" key="7">
    <source>
        <dbReference type="ARBA" id="ARBA00023136"/>
    </source>
</evidence>
<feature type="transmembrane region" description="Helical" evidence="9">
    <location>
        <begin position="317"/>
        <end position="334"/>
    </location>
</feature>
<organism evidence="12 13">
    <name type="scientific">Nocardia macrotermitis</name>
    <dbReference type="NCBI Taxonomy" id="2585198"/>
    <lineage>
        <taxon>Bacteria</taxon>
        <taxon>Bacillati</taxon>
        <taxon>Actinomycetota</taxon>
        <taxon>Actinomycetes</taxon>
        <taxon>Mycobacteriales</taxon>
        <taxon>Nocardiaceae</taxon>
        <taxon>Nocardia</taxon>
    </lineage>
</organism>
<feature type="transmembrane region" description="Helical" evidence="9">
    <location>
        <begin position="346"/>
        <end position="365"/>
    </location>
</feature>
<keyword evidence="2" id="KW-1003">Cell membrane</keyword>
<feature type="transmembrane region" description="Helical" evidence="9">
    <location>
        <begin position="131"/>
        <end position="151"/>
    </location>
</feature>
<feature type="transmembrane region" description="Helical" evidence="9">
    <location>
        <begin position="400"/>
        <end position="420"/>
    </location>
</feature>
<feature type="transmembrane region" description="Helical" evidence="9">
    <location>
        <begin position="453"/>
        <end position="471"/>
    </location>
</feature>
<feature type="transmembrane region" description="Helical" evidence="9">
    <location>
        <begin position="371"/>
        <end position="393"/>
    </location>
</feature>
<keyword evidence="5 9" id="KW-0812">Transmembrane</keyword>
<feature type="transmembrane region" description="Helical" evidence="9">
    <location>
        <begin position="28"/>
        <end position="47"/>
    </location>
</feature>
<evidence type="ECO:0000256" key="2">
    <source>
        <dbReference type="ARBA" id="ARBA00022475"/>
    </source>
</evidence>
<dbReference type="PANTHER" id="PTHR33908">
    <property type="entry name" value="MANNOSYLTRANSFERASE YKCB-RELATED"/>
    <property type="match status" value="1"/>
</dbReference>
<evidence type="ECO:0000256" key="4">
    <source>
        <dbReference type="ARBA" id="ARBA00022679"/>
    </source>
</evidence>
<feature type="domain" description="Glycosyltransferase RgtA/B/C/D-like" evidence="10">
    <location>
        <begin position="83"/>
        <end position="238"/>
    </location>
</feature>
<dbReference type="GO" id="GO:0005886">
    <property type="term" value="C:plasma membrane"/>
    <property type="evidence" value="ECO:0007669"/>
    <property type="project" value="UniProtKB-SubCell"/>
</dbReference>
<name>A0A7K0D6A3_9NOCA</name>
<dbReference type="Pfam" id="PF24878">
    <property type="entry name" value="YkcB_C"/>
    <property type="match status" value="1"/>
</dbReference>
<evidence type="ECO:0000256" key="3">
    <source>
        <dbReference type="ARBA" id="ARBA00022676"/>
    </source>
</evidence>
<dbReference type="Pfam" id="PF13231">
    <property type="entry name" value="PMT_2"/>
    <property type="match status" value="1"/>
</dbReference>
<keyword evidence="13" id="KW-1185">Reference proteome</keyword>
<evidence type="ECO:0000256" key="6">
    <source>
        <dbReference type="ARBA" id="ARBA00022989"/>
    </source>
</evidence>
<dbReference type="InterPro" id="IPR050297">
    <property type="entry name" value="LipidA_mod_glycosyltrf_83"/>
</dbReference>
<dbReference type="GO" id="GO:0009103">
    <property type="term" value="P:lipopolysaccharide biosynthetic process"/>
    <property type="evidence" value="ECO:0007669"/>
    <property type="project" value="UniProtKB-ARBA"/>
</dbReference>
<feature type="compositionally biased region" description="Pro residues" evidence="8">
    <location>
        <begin position="8"/>
        <end position="17"/>
    </location>
</feature>
<feature type="transmembrane region" description="Helical" evidence="9">
    <location>
        <begin position="426"/>
        <end position="446"/>
    </location>
</feature>
<dbReference type="InterPro" id="IPR056785">
    <property type="entry name" value="YkcA/B-like_C"/>
</dbReference>
<proteinExistence type="predicted"/>